<feature type="coiled-coil region" evidence="1">
    <location>
        <begin position="145"/>
        <end position="172"/>
    </location>
</feature>
<dbReference type="Proteomes" id="UP001150217">
    <property type="component" value="Unassembled WGS sequence"/>
</dbReference>
<protein>
    <submittedName>
        <fullName evidence="2">Uncharacterized protein</fullName>
    </submittedName>
</protein>
<evidence type="ECO:0000313" key="3">
    <source>
        <dbReference type="Proteomes" id="UP001150217"/>
    </source>
</evidence>
<sequence>MLTLNFSDMRRGCATHRSTRRSSDQVARALHVRQHSMVTRSRTLRISGNDTLNFTPLVPSGSVVVNVAMNSTFTSDATSTMANHVPSDGIMNATSLSSASVVNATAVDSANIANLAPSDVMPDDDCDDKFYGEVRAYLDYLLGILEAQAEEVRLLRQEVASVRQEKAALKRQYEADTDARAVEYRCSICLELAWDPYM</sequence>
<keyword evidence="3" id="KW-1185">Reference proteome</keyword>
<name>A0ABQ8VJE1_9AGAR</name>
<dbReference type="EMBL" id="JANVFT010000028">
    <property type="protein sequence ID" value="KAJ4496517.1"/>
    <property type="molecule type" value="Genomic_DNA"/>
</dbReference>
<gene>
    <name evidence="2" type="ORF">C8R41DRAFT_918581</name>
</gene>
<proteinExistence type="predicted"/>
<reference evidence="2" key="1">
    <citation type="submission" date="2022-08" db="EMBL/GenBank/DDBJ databases">
        <title>A Global Phylogenomic Analysis of the Shiitake Genus Lentinula.</title>
        <authorList>
            <consortium name="DOE Joint Genome Institute"/>
            <person name="Sierra-Patev S."/>
            <person name="Min B."/>
            <person name="Naranjo-Ortiz M."/>
            <person name="Looney B."/>
            <person name="Konkel Z."/>
            <person name="Slot J.C."/>
            <person name="Sakamoto Y."/>
            <person name="Steenwyk J.L."/>
            <person name="Rokas A."/>
            <person name="Carro J."/>
            <person name="Camarero S."/>
            <person name="Ferreira P."/>
            <person name="Molpeceres G."/>
            <person name="Ruiz-Duenas F.J."/>
            <person name="Serrano A."/>
            <person name="Henrissat B."/>
            <person name="Drula E."/>
            <person name="Hughes K.W."/>
            <person name="Mata J.L."/>
            <person name="Ishikawa N.K."/>
            <person name="Vargas-Isla R."/>
            <person name="Ushijima S."/>
            <person name="Smith C.A."/>
            <person name="Ahrendt S."/>
            <person name="Andreopoulos W."/>
            <person name="He G."/>
            <person name="Labutti K."/>
            <person name="Lipzen A."/>
            <person name="Ng V."/>
            <person name="Riley R."/>
            <person name="Sandor L."/>
            <person name="Barry K."/>
            <person name="Martinez A.T."/>
            <person name="Xiao Y."/>
            <person name="Gibbons J.G."/>
            <person name="Terashima K."/>
            <person name="Grigoriev I.V."/>
            <person name="Hibbett D.S."/>
        </authorList>
    </citation>
    <scope>NUCLEOTIDE SEQUENCE</scope>
    <source>
        <strain evidence="2">RHP3577 ss4</strain>
    </source>
</reference>
<comment type="caution">
    <text evidence="2">The sequence shown here is derived from an EMBL/GenBank/DDBJ whole genome shotgun (WGS) entry which is preliminary data.</text>
</comment>
<keyword evidence="1" id="KW-0175">Coiled coil</keyword>
<evidence type="ECO:0000256" key="1">
    <source>
        <dbReference type="SAM" id="Coils"/>
    </source>
</evidence>
<accession>A0ABQ8VJE1</accession>
<evidence type="ECO:0000313" key="2">
    <source>
        <dbReference type="EMBL" id="KAJ4496517.1"/>
    </source>
</evidence>
<organism evidence="2 3">
    <name type="scientific">Lentinula lateritia</name>
    <dbReference type="NCBI Taxonomy" id="40482"/>
    <lineage>
        <taxon>Eukaryota</taxon>
        <taxon>Fungi</taxon>
        <taxon>Dikarya</taxon>
        <taxon>Basidiomycota</taxon>
        <taxon>Agaricomycotina</taxon>
        <taxon>Agaricomycetes</taxon>
        <taxon>Agaricomycetidae</taxon>
        <taxon>Agaricales</taxon>
        <taxon>Marasmiineae</taxon>
        <taxon>Omphalotaceae</taxon>
        <taxon>Lentinula</taxon>
    </lineage>
</organism>